<feature type="binding site" evidence="9">
    <location>
        <position position="161"/>
    </location>
    <ligand>
        <name>substrate</name>
    </ligand>
</feature>
<dbReference type="FunFam" id="3.10.310.10:FF:000001">
    <property type="entry name" value="Diaminopimelate epimerase"/>
    <property type="match status" value="1"/>
</dbReference>
<dbReference type="Pfam" id="PF01678">
    <property type="entry name" value="DAP_epimerase"/>
    <property type="match status" value="2"/>
</dbReference>
<comment type="function">
    <text evidence="9">Catalyzes the stereoinversion of LL-2,6-diaminopimelate (L,L-DAP) to meso-diaminopimelate (meso-DAP), a precursor of L-lysine and an essential component of the bacterial peptidoglycan.</text>
</comment>
<evidence type="ECO:0000256" key="2">
    <source>
        <dbReference type="ARBA" id="ARBA00010219"/>
    </source>
</evidence>
<dbReference type="EC" id="5.1.1.7" evidence="3 9"/>
<feature type="binding site" evidence="9">
    <location>
        <position position="194"/>
    </location>
    <ligand>
        <name>substrate</name>
    </ligand>
</feature>
<comment type="caution">
    <text evidence="11">The sequence shown here is derived from an EMBL/GenBank/DDBJ whole genome shotgun (WGS) entry which is preliminary data.</text>
</comment>
<feature type="active site" description="Proton acceptor" evidence="9">
    <location>
        <position position="221"/>
    </location>
</feature>
<sequence length="289" mass="31225">MRFTKMHGAGNDYVYVNLFEESLPAAPEKLAPLVSDRHFGIGGDGMILIMPSEVADARMRMFNSDGSEAEMCGNGLRCVAKFVYDHGIAKKEKLRLETGAGLLAVELETDGVTAQRVTVNMGQPILDAAKIPTTFGGTPVVDEKLEIDGQMFEATCVSMGNPHCVIFVDKADDDLVLGIGPKIEHAPPFPARVNVEFIEVISPTEVRQRTWERGSGETLACGTGASAVCVAGVLAGKLHRRIVNHLLGGDLELYWSEEDNNVYMTGPAEEVFSGVWTIPQGVPLYSELA</sequence>
<keyword evidence="7 9" id="KW-0413">Isomerase</keyword>
<feature type="active site" description="Proton donor" evidence="9">
    <location>
        <position position="72"/>
    </location>
</feature>
<evidence type="ECO:0000256" key="3">
    <source>
        <dbReference type="ARBA" id="ARBA00013080"/>
    </source>
</evidence>
<proteinExistence type="inferred from homology"/>
<comment type="subunit">
    <text evidence="9">Homodimer.</text>
</comment>
<feature type="binding site" evidence="9">
    <location>
        <position position="11"/>
    </location>
    <ligand>
        <name>substrate</name>
    </ligand>
</feature>
<evidence type="ECO:0000256" key="1">
    <source>
        <dbReference type="ARBA" id="ARBA00005196"/>
    </source>
</evidence>
<dbReference type="GO" id="GO:0005829">
    <property type="term" value="C:cytosol"/>
    <property type="evidence" value="ECO:0007669"/>
    <property type="project" value="TreeGrafter"/>
</dbReference>
<dbReference type="Proteomes" id="UP000238322">
    <property type="component" value="Unassembled WGS sequence"/>
</dbReference>
<dbReference type="Gene3D" id="3.10.310.10">
    <property type="entry name" value="Diaminopimelate Epimerase, Chain A, domain 1"/>
    <property type="match status" value="2"/>
</dbReference>
<dbReference type="InterPro" id="IPR018510">
    <property type="entry name" value="DAP_epimerase_AS"/>
</dbReference>
<keyword evidence="6 9" id="KW-0457">Lysine biosynthesis</keyword>
<feature type="binding site" evidence="9">
    <location>
        <begin position="222"/>
        <end position="223"/>
    </location>
    <ligand>
        <name>substrate</name>
    </ligand>
</feature>
<organism evidence="11 12">
    <name type="scientific">Blastopirellula marina</name>
    <dbReference type="NCBI Taxonomy" id="124"/>
    <lineage>
        <taxon>Bacteria</taxon>
        <taxon>Pseudomonadati</taxon>
        <taxon>Planctomycetota</taxon>
        <taxon>Planctomycetia</taxon>
        <taxon>Pirellulales</taxon>
        <taxon>Pirellulaceae</taxon>
        <taxon>Blastopirellula</taxon>
    </lineage>
</organism>
<evidence type="ECO:0000256" key="6">
    <source>
        <dbReference type="ARBA" id="ARBA00023154"/>
    </source>
</evidence>
<dbReference type="HAMAP" id="MF_00197">
    <property type="entry name" value="DAP_epimerase"/>
    <property type="match status" value="1"/>
</dbReference>
<dbReference type="PANTHER" id="PTHR31689:SF0">
    <property type="entry name" value="DIAMINOPIMELATE EPIMERASE"/>
    <property type="match status" value="1"/>
</dbReference>
<keyword evidence="5 9" id="KW-0028">Amino-acid biosynthesis</keyword>
<comment type="catalytic activity">
    <reaction evidence="8 9">
        <text>(2S,6S)-2,6-diaminopimelate = meso-2,6-diaminopimelate</text>
        <dbReference type="Rhea" id="RHEA:15393"/>
        <dbReference type="ChEBI" id="CHEBI:57609"/>
        <dbReference type="ChEBI" id="CHEBI:57791"/>
        <dbReference type="EC" id="5.1.1.7"/>
    </reaction>
</comment>
<dbReference type="PANTHER" id="PTHR31689">
    <property type="entry name" value="DIAMINOPIMELATE EPIMERASE, CHLOROPLASTIC"/>
    <property type="match status" value="1"/>
</dbReference>
<evidence type="ECO:0000256" key="4">
    <source>
        <dbReference type="ARBA" id="ARBA00022490"/>
    </source>
</evidence>
<reference evidence="11 12" key="1">
    <citation type="submission" date="2018-02" db="EMBL/GenBank/DDBJ databases">
        <title>Comparative genomes isolates from brazilian mangrove.</title>
        <authorList>
            <person name="Araujo J.E."/>
            <person name="Taketani R.G."/>
            <person name="Silva M.C.P."/>
            <person name="Loureco M.V."/>
            <person name="Andreote F.D."/>
        </authorList>
    </citation>
    <scope>NUCLEOTIDE SEQUENCE [LARGE SCALE GENOMIC DNA]</scope>
    <source>
        <strain evidence="11 12">Hex-1 MGV</strain>
    </source>
</reference>
<evidence type="ECO:0000256" key="7">
    <source>
        <dbReference type="ARBA" id="ARBA00023235"/>
    </source>
</evidence>
<accession>A0A2S8FT82</accession>
<feature type="active site" evidence="10">
    <location>
        <position position="72"/>
    </location>
</feature>
<dbReference type="SUPFAM" id="SSF54506">
    <property type="entry name" value="Diaminopimelate epimerase-like"/>
    <property type="match status" value="1"/>
</dbReference>
<name>A0A2S8FT82_9BACT</name>
<evidence type="ECO:0000313" key="11">
    <source>
        <dbReference type="EMBL" id="PQO35044.1"/>
    </source>
</evidence>
<comment type="similarity">
    <text evidence="2 9">Belongs to the diaminopimelate epimerase family.</text>
</comment>
<dbReference type="GO" id="GO:0009089">
    <property type="term" value="P:lysine biosynthetic process via diaminopimelate"/>
    <property type="evidence" value="ECO:0007669"/>
    <property type="project" value="UniProtKB-UniRule"/>
</dbReference>
<dbReference type="EMBL" id="PUHY01000010">
    <property type="protein sequence ID" value="PQO35044.1"/>
    <property type="molecule type" value="Genomic_DNA"/>
</dbReference>
<dbReference type="InterPro" id="IPR001653">
    <property type="entry name" value="DAP_epimerase_DapF"/>
</dbReference>
<evidence type="ECO:0000256" key="9">
    <source>
        <dbReference type="HAMAP-Rule" id="MF_00197"/>
    </source>
</evidence>
<feature type="site" description="Could be important to modulate the pK values of the two catalytic cysteine residues" evidence="9">
    <location>
        <position position="163"/>
    </location>
</feature>
<dbReference type="GO" id="GO:0008837">
    <property type="term" value="F:diaminopimelate epimerase activity"/>
    <property type="evidence" value="ECO:0007669"/>
    <property type="project" value="UniProtKB-UniRule"/>
</dbReference>
<keyword evidence="4 9" id="KW-0963">Cytoplasm</keyword>
<comment type="subcellular location">
    <subcellularLocation>
        <location evidence="9">Cytoplasm</location>
    </subcellularLocation>
</comment>
<evidence type="ECO:0000256" key="5">
    <source>
        <dbReference type="ARBA" id="ARBA00022605"/>
    </source>
</evidence>
<protein>
    <recommendedName>
        <fullName evidence="3 9">Diaminopimelate epimerase</fullName>
        <shortName evidence="9">DAP epimerase</shortName>
        <ecNumber evidence="3 9">5.1.1.7</ecNumber>
    </recommendedName>
    <alternativeName>
        <fullName evidence="9">PLP-independent amino acid racemase</fullName>
    </alternativeName>
</protein>
<feature type="binding site" evidence="9">
    <location>
        <position position="63"/>
    </location>
    <ligand>
        <name>substrate</name>
    </ligand>
</feature>
<comment type="caution">
    <text evidence="9">Lacks conserved residue(s) required for the propagation of feature annotation.</text>
</comment>
<evidence type="ECO:0000256" key="8">
    <source>
        <dbReference type="ARBA" id="ARBA00051712"/>
    </source>
</evidence>
<feature type="site" description="Could be important to modulate the pK values of the two catalytic cysteine residues" evidence="9">
    <location>
        <position position="212"/>
    </location>
</feature>
<comment type="pathway">
    <text evidence="1 9">Amino-acid biosynthesis; L-lysine biosynthesis via DAP pathway; DL-2,6-diaminopimelate from LL-2,6-diaminopimelate: step 1/1.</text>
</comment>
<gene>
    <name evidence="9" type="primary">dapF</name>
    <name evidence="11" type="ORF">C5Y83_12760</name>
</gene>
<evidence type="ECO:0000256" key="10">
    <source>
        <dbReference type="PROSITE-ProRule" id="PRU10125"/>
    </source>
</evidence>
<dbReference type="AlphaFoldDB" id="A0A2S8FT82"/>
<dbReference type="NCBIfam" id="TIGR00652">
    <property type="entry name" value="DapF"/>
    <property type="match status" value="1"/>
</dbReference>
<dbReference type="UniPathway" id="UPA00034">
    <property type="reaction ID" value="UER00025"/>
</dbReference>
<feature type="binding site" evidence="9">
    <location>
        <begin position="73"/>
        <end position="74"/>
    </location>
    <ligand>
        <name>substrate</name>
    </ligand>
</feature>
<feature type="binding site" evidence="9">
    <location>
        <begin position="212"/>
        <end position="213"/>
    </location>
    <ligand>
        <name>substrate</name>
    </ligand>
</feature>
<dbReference type="OrthoDB" id="9805408at2"/>
<evidence type="ECO:0000313" key="12">
    <source>
        <dbReference type="Proteomes" id="UP000238322"/>
    </source>
</evidence>
<dbReference type="PROSITE" id="PS01326">
    <property type="entry name" value="DAP_EPIMERASE"/>
    <property type="match status" value="1"/>
</dbReference>